<evidence type="ECO:0000313" key="2">
    <source>
        <dbReference type="EMBL" id="KAK8407397.1"/>
    </source>
</evidence>
<keyword evidence="3" id="KW-1185">Reference proteome</keyword>
<feature type="region of interest" description="Disordered" evidence="1">
    <location>
        <begin position="131"/>
        <end position="198"/>
    </location>
</feature>
<organism evidence="2 3">
    <name type="scientific">Scylla paramamosain</name>
    <name type="common">Mud crab</name>
    <dbReference type="NCBI Taxonomy" id="85552"/>
    <lineage>
        <taxon>Eukaryota</taxon>
        <taxon>Metazoa</taxon>
        <taxon>Ecdysozoa</taxon>
        <taxon>Arthropoda</taxon>
        <taxon>Crustacea</taxon>
        <taxon>Multicrustacea</taxon>
        <taxon>Malacostraca</taxon>
        <taxon>Eumalacostraca</taxon>
        <taxon>Eucarida</taxon>
        <taxon>Decapoda</taxon>
        <taxon>Pleocyemata</taxon>
        <taxon>Brachyura</taxon>
        <taxon>Eubrachyura</taxon>
        <taxon>Portunoidea</taxon>
        <taxon>Portunidae</taxon>
        <taxon>Portuninae</taxon>
        <taxon>Scylla</taxon>
    </lineage>
</organism>
<gene>
    <name evidence="2" type="ORF">O3P69_002138</name>
</gene>
<evidence type="ECO:0000256" key="1">
    <source>
        <dbReference type="SAM" id="MobiDB-lite"/>
    </source>
</evidence>
<reference evidence="2 3" key="1">
    <citation type="submission" date="2023-03" db="EMBL/GenBank/DDBJ databases">
        <title>High-quality genome of Scylla paramamosain provides insights in environmental adaptation.</title>
        <authorList>
            <person name="Zhang L."/>
        </authorList>
    </citation>
    <scope>NUCLEOTIDE SEQUENCE [LARGE SCALE GENOMIC DNA]</scope>
    <source>
        <strain evidence="2">LZ_2023a</strain>
        <tissue evidence="2">Muscle</tissue>
    </source>
</reference>
<dbReference type="EMBL" id="JARAKH010000001">
    <property type="protein sequence ID" value="KAK8407397.1"/>
    <property type="molecule type" value="Genomic_DNA"/>
</dbReference>
<dbReference type="AlphaFoldDB" id="A0AAW0V513"/>
<accession>A0AAW0V513</accession>
<feature type="compositionally biased region" description="Low complexity" evidence="1">
    <location>
        <begin position="181"/>
        <end position="192"/>
    </location>
</feature>
<name>A0AAW0V513_SCYPA</name>
<evidence type="ECO:0000313" key="3">
    <source>
        <dbReference type="Proteomes" id="UP001487740"/>
    </source>
</evidence>
<feature type="compositionally biased region" description="Basic and acidic residues" evidence="1">
    <location>
        <begin position="163"/>
        <end position="175"/>
    </location>
</feature>
<protein>
    <submittedName>
        <fullName evidence="2">Uncharacterized protein</fullName>
    </submittedName>
</protein>
<proteinExistence type="predicted"/>
<dbReference type="Proteomes" id="UP001487740">
    <property type="component" value="Unassembled WGS sequence"/>
</dbReference>
<sequence>MSWETIAAWTRTSIMWRSSKHGIQMAWRPRKSRAGRGRKRLAGWDCTEGEVQRVTSLQFSRGTVPSCRGQVVWSYCSMCHEGRVQGGTELLLCCYVESAARQIDSHSASSRLLQWHLRICCKSVPKETKTRGNALFGNRGPGVALTGGSAEGRRGGRTPLNDAKNHNDQRHEPAGDRSLTPRFPRAAPAAAPHSSGKQ</sequence>
<comment type="caution">
    <text evidence="2">The sequence shown here is derived from an EMBL/GenBank/DDBJ whole genome shotgun (WGS) entry which is preliminary data.</text>
</comment>